<sequence>MSKRRNLRGAGVLAGAAVLAGLAFGGAAQAMPGDHPDFERYCTPEQVDVAISPLDHAMGKTGGDVSFTAKPGQSCLLNGSPVLTFRDAAGQPLGIGNNTPGGPTEPIEVSEGRPGVATFSFRTVDMNTGEVLHGPTPASVEVALPAPVGAYTVELPWDSKAEVPGPVDVTPVISR</sequence>
<dbReference type="Proteomes" id="UP001500979">
    <property type="component" value="Unassembled WGS sequence"/>
</dbReference>
<name>A0ABN3VC82_9PSEU</name>
<feature type="domain" description="DUF4232" evidence="2">
    <location>
        <begin position="42"/>
        <end position="172"/>
    </location>
</feature>
<evidence type="ECO:0000313" key="4">
    <source>
        <dbReference type="Proteomes" id="UP001500979"/>
    </source>
</evidence>
<dbReference type="EMBL" id="BAAAUX010000011">
    <property type="protein sequence ID" value="GAA2786030.1"/>
    <property type="molecule type" value="Genomic_DNA"/>
</dbReference>
<reference evidence="3 4" key="1">
    <citation type="journal article" date="2019" name="Int. J. Syst. Evol. Microbiol.">
        <title>The Global Catalogue of Microorganisms (GCM) 10K type strain sequencing project: providing services to taxonomists for standard genome sequencing and annotation.</title>
        <authorList>
            <consortium name="The Broad Institute Genomics Platform"/>
            <consortium name="The Broad Institute Genome Sequencing Center for Infectious Disease"/>
            <person name="Wu L."/>
            <person name="Ma J."/>
        </authorList>
    </citation>
    <scope>NUCLEOTIDE SEQUENCE [LARGE SCALE GENOMIC DNA]</scope>
    <source>
        <strain evidence="3 4">JCM 9383</strain>
    </source>
</reference>
<gene>
    <name evidence="3" type="ORF">GCM10010470_20320</name>
</gene>
<evidence type="ECO:0000259" key="2">
    <source>
        <dbReference type="Pfam" id="PF14016"/>
    </source>
</evidence>
<accession>A0ABN3VC82</accession>
<proteinExistence type="predicted"/>
<comment type="caution">
    <text evidence="3">The sequence shown here is derived from an EMBL/GenBank/DDBJ whole genome shotgun (WGS) entry which is preliminary data.</text>
</comment>
<keyword evidence="4" id="KW-1185">Reference proteome</keyword>
<dbReference type="PROSITE" id="PS51318">
    <property type="entry name" value="TAT"/>
    <property type="match status" value="1"/>
</dbReference>
<evidence type="ECO:0000313" key="3">
    <source>
        <dbReference type="EMBL" id="GAA2786030.1"/>
    </source>
</evidence>
<dbReference type="InterPro" id="IPR006311">
    <property type="entry name" value="TAT_signal"/>
</dbReference>
<evidence type="ECO:0000256" key="1">
    <source>
        <dbReference type="SAM" id="SignalP"/>
    </source>
</evidence>
<feature type="signal peptide" evidence="1">
    <location>
        <begin position="1"/>
        <end position="30"/>
    </location>
</feature>
<keyword evidence="1" id="KW-0732">Signal</keyword>
<dbReference type="InterPro" id="IPR025326">
    <property type="entry name" value="DUF4232"/>
</dbReference>
<feature type="chain" id="PRO_5045626697" description="DUF4232 domain-containing protein" evidence="1">
    <location>
        <begin position="31"/>
        <end position="175"/>
    </location>
</feature>
<organism evidence="3 4">
    <name type="scientific">Saccharopolyspora taberi</name>
    <dbReference type="NCBI Taxonomy" id="60895"/>
    <lineage>
        <taxon>Bacteria</taxon>
        <taxon>Bacillati</taxon>
        <taxon>Actinomycetota</taxon>
        <taxon>Actinomycetes</taxon>
        <taxon>Pseudonocardiales</taxon>
        <taxon>Pseudonocardiaceae</taxon>
        <taxon>Saccharopolyspora</taxon>
    </lineage>
</organism>
<dbReference type="RefSeq" id="WP_344679302.1">
    <property type="nucleotide sequence ID" value="NZ_BAAAUX010000011.1"/>
</dbReference>
<dbReference type="Pfam" id="PF14016">
    <property type="entry name" value="DUF4232"/>
    <property type="match status" value="1"/>
</dbReference>
<protein>
    <recommendedName>
        <fullName evidence="2">DUF4232 domain-containing protein</fullName>
    </recommendedName>
</protein>